<keyword evidence="1" id="KW-0732">Signal</keyword>
<dbReference type="EMBL" id="JAJNCT010000020">
    <property type="protein sequence ID" value="MCD2166387.1"/>
    <property type="molecule type" value="Genomic_DNA"/>
</dbReference>
<dbReference type="AlphaFoldDB" id="A0AAW4XY45"/>
<keyword evidence="3" id="KW-1185">Reference proteome</keyword>
<feature type="chain" id="PRO_5043902018" evidence="1">
    <location>
        <begin position="32"/>
        <end position="148"/>
    </location>
</feature>
<dbReference type="Proteomes" id="UP001199260">
    <property type="component" value="Unassembled WGS sequence"/>
</dbReference>
<proteinExistence type="predicted"/>
<organism evidence="2 3">
    <name type="scientific">Comamonas koreensis</name>
    <dbReference type="NCBI Taxonomy" id="160825"/>
    <lineage>
        <taxon>Bacteria</taxon>
        <taxon>Pseudomonadati</taxon>
        <taxon>Pseudomonadota</taxon>
        <taxon>Betaproteobacteria</taxon>
        <taxon>Burkholderiales</taxon>
        <taxon>Comamonadaceae</taxon>
        <taxon>Comamonas</taxon>
    </lineage>
</organism>
<protein>
    <submittedName>
        <fullName evidence="2">DUF3613 domain-containing protein</fullName>
    </submittedName>
</protein>
<reference evidence="2 3" key="1">
    <citation type="submission" date="2021-11" db="EMBL/GenBank/DDBJ databases">
        <title>Genome sequence.</title>
        <authorList>
            <person name="Sun Q."/>
        </authorList>
    </citation>
    <scope>NUCLEOTIDE SEQUENCE [LARGE SCALE GENOMIC DNA]</scope>
    <source>
        <strain evidence="2 3">KCTC 12005</strain>
    </source>
</reference>
<dbReference type="Pfam" id="PF12266">
    <property type="entry name" value="DUF3613"/>
    <property type="match status" value="1"/>
</dbReference>
<evidence type="ECO:0000256" key="1">
    <source>
        <dbReference type="SAM" id="SignalP"/>
    </source>
</evidence>
<evidence type="ECO:0000313" key="3">
    <source>
        <dbReference type="Proteomes" id="UP001199260"/>
    </source>
</evidence>
<feature type="signal peptide" evidence="1">
    <location>
        <begin position="1"/>
        <end position="31"/>
    </location>
</feature>
<dbReference type="InterPro" id="IPR022053">
    <property type="entry name" value="DUF3613"/>
</dbReference>
<name>A0AAW4XY45_9BURK</name>
<evidence type="ECO:0000313" key="2">
    <source>
        <dbReference type="EMBL" id="MCD2166387.1"/>
    </source>
</evidence>
<accession>A0AAW4XY45</accession>
<sequence>MSQFPSLPTWRSVLMLGLAAGAGLSAIAVHAESSRTVVSVEAQVPSLEMTRQAPVVDIPERVSPATQPYIPLATENSNPSLENPVIWRSRPIVIGNATERLLALQTASPGVHPRPIDGEQASRSYQRYLKSFETKIPERFDTGLDVKK</sequence>
<comment type="caution">
    <text evidence="2">The sequence shown here is derived from an EMBL/GenBank/DDBJ whole genome shotgun (WGS) entry which is preliminary data.</text>
</comment>
<gene>
    <name evidence="2" type="ORF">LPW39_14785</name>
</gene>
<dbReference type="RefSeq" id="WP_230776492.1">
    <property type="nucleotide sequence ID" value="NZ_JAJNCT010000020.1"/>
</dbReference>